<accession>A0ABR4CZU1</accession>
<keyword evidence="2" id="KW-1185">Reference proteome</keyword>
<dbReference type="EMBL" id="JAZHXI010000001">
    <property type="protein sequence ID" value="KAL2075360.1"/>
    <property type="molecule type" value="Genomic_DNA"/>
</dbReference>
<evidence type="ECO:0000313" key="1">
    <source>
        <dbReference type="EMBL" id="KAL2075360.1"/>
    </source>
</evidence>
<proteinExistence type="predicted"/>
<evidence type="ECO:0000313" key="2">
    <source>
        <dbReference type="Proteomes" id="UP001595075"/>
    </source>
</evidence>
<reference evidence="1 2" key="1">
    <citation type="journal article" date="2024" name="Commun. Biol.">
        <title>Comparative genomic analysis of thermophilic fungi reveals convergent evolutionary adaptations and gene losses.</title>
        <authorList>
            <person name="Steindorff A.S."/>
            <person name="Aguilar-Pontes M.V."/>
            <person name="Robinson A.J."/>
            <person name="Andreopoulos B."/>
            <person name="LaButti K."/>
            <person name="Kuo A."/>
            <person name="Mondo S."/>
            <person name="Riley R."/>
            <person name="Otillar R."/>
            <person name="Haridas S."/>
            <person name="Lipzen A."/>
            <person name="Grimwood J."/>
            <person name="Schmutz J."/>
            <person name="Clum A."/>
            <person name="Reid I.D."/>
            <person name="Moisan M.C."/>
            <person name="Butler G."/>
            <person name="Nguyen T.T.M."/>
            <person name="Dewar K."/>
            <person name="Conant G."/>
            <person name="Drula E."/>
            <person name="Henrissat B."/>
            <person name="Hansel C."/>
            <person name="Singer S."/>
            <person name="Hutchinson M.I."/>
            <person name="de Vries R.P."/>
            <person name="Natvig D.O."/>
            <person name="Powell A.J."/>
            <person name="Tsang A."/>
            <person name="Grigoriev I.V."/>
        </authorList>
    </citation>
    <scope>NUCLEOTIDE SEQUENCE [LARGE SCALE GENOMIC DNA]</scope>
    <source>
        <strain evidence="1 2">CBS 494.80</strain>
    </source>
</reference>
<name>A0ABR4CZU1_9HELO</name>
<organism evidence="1 2">
    <name type="scientific">Oculimacula yallundae</name>
    <dbReference type="NCBI Taxonomy" id="86028"/>
    <lineage>
        <taxon>Eukaryota</taxon>
        <taxon>Fungi</taxon>
        <taxon>Dikarya</taxon>
        <taxon>Ascomycota</taxon>
        <taxon>Pezizomycotina</taxon>
        <taxon>Leotiomycetes</taxon>
        <taxon>Helotiales</taxon>
        <taxon>Ploettnerulaceae</taxon>
        <taxon>Oculimacula</taxon>
    </lineage>
</organism>
<sequence length="101" mass="11120">MQPCLATAERGKGARRLTGLGENYFGTATKSRCPPRIPIIFLPPIHSSKKSVQHLQSSATLVDQLLFTVQLHSKKGYHSAPLFLVAHNPEHQRHCGVLLAL</sequence>
<comment type="caution">
    <text evidence="1">The sequence shown here is derived from an EMBL/GenBank/DDBJ whole genome shotgun (WGS) entry which is preliminary data.</text>
</comment>
<gene>
    <name evidence="1" type="ORF">VTL71DRAFT_303</name>
</gene>
<dbReference type="Proteomes" id="UP001595075">
    <property type="component" value="Unassembled WGS sequence"/>
</dbReference>
<protein>
    <submittedName>
        <fullName evidence="1">Uncharacterized protein</fullName>
    </submittedName>
</protein>